<keyword evidence="2" id="KW-1185">Reference proteome</keyword>
<evidence type="ECO:0000313" key="1">
    <source>
        <dbReference type="EMBL" id="KAJ8126462.1"/>
    </source>
</evidence>
<dbReference type="EMBL" id="JAPUUL010001848">
    <property type="protein sequence ID" value="KAJ8126462.1"/>
    <property type="molecule type" value="Genomic_DNA"/>
</dbReference>
<accession>A0ACC2JGN2</accession>
<organism evidence="1 2">
    <name type="scientific">Lasiodiplodia mahajangana</name>
    <dbReference type="NCBI Taxonomy" id="1108764"/>
    <lineage>
        <taxon>Eukaryota</taxon>
        <taxon>Fungi</taxon>
        <taxon>Dikarya</taxon>
        <taxon>Ascomycota</taxon>
        <taxon>Pezizomycotina</taxon>
        <taxon>Dothideomycetes</taxon>
        <taxon>Dothideomycetes incertae sedis</taxon>
        <taxon>Botryosphaeriales</taxon>
        <taxon>Botryosphaeriaceae</taxon>
        <taxon>Lasiodiplodia</taxon>
    </lineage>
</organism>
<comment type="caution">
    <text evidence="1">The sequence shown here is derived from an EMBL/GenBank/DDBJ whole genome shotgun (WGS) entry which is preliminary data.</text>
</comment>
<evidence type="ECO:0000313" key="2">
    <source>
        <dbReference type="Proteomes" id="UP001153332"/>
    </source>
</evidence>
<protein>
    <submittedName>
        <fullName evidence="1">Uncharacterized protein</fullName>
    </submittedName>
</protein>
<gene>
    <name evidence="1" type="ORF">O1611_g7179</name>
</gene>
<dbReference type="Proteomes" id="UP001153332">
    <property type="component" value="Unassembled WGS sequence"/>
</dbReference>
<reference evidence="1" key="1">
    <citation type="submission" date="2022-12" db="EMBL/GenBank/DDBJ databases">
        <title>Genome Sequence of Lasiodiplodia mahajangana.</title>
        <authorList>
            <person name="Buettner E."/>
        </authorList>
    </citation>
    <scope>NUCLEOTIDE SEQUENCE</scope>
    <source>
        <strain evidence="1">VT137</strain>
    </source>
</reference>
<name>A0ACC2JGN2_9PEZI</name>
<sequence length="307" mass="33813">MLSRGRAGQQSPSPQALPKPTIFRSSAYHSNRCGIVMASQPGSTHLLILTLVPDRTTNTNNPNDSRLQVVAELDSVTHGQNAGILATSIVITFRLKGISPERRFREIRICTQFESDTGVAGRDPEVAEARPDGHFILSTTEGIATEPTIEGASVPTGPASTHKSATWTRARRTPTTTDGGQTYLISKTKKGRQSIRKNTVHLTLQENRNQESELVTVLQTSILLHRRNKDNFTAYMTATATAEWSYADKEPTQRQLETSSDRMNICTSDAAFRFDPSQADPIEIIPVVLDNTAFGRLDKPLTKRDNV</sequence>
<proteinExistence type="predicted"/>